<dbReference type="Proteomes" id="UP000026960">
    <property type="component" value="Chromosome 7"/>
</dbReference>
<accession>A0A0D3GT28</accession>
<feature type="region of interest" description="Disordered" evidence="1">
    <location>
        <begin position="1"/>
        <end position="27"/>
    </location>
</feature>
<proteinExistence type="predicted"/>
<dbReference type="AlphaFoldDB" id="A0A0D3GT28"/>
<organism evidence="2">
    <name type="scientific">Oryza barthii</name>
    <dbReference type="NCBI Taxonomy" id="65489"/>
    <lineage>
        <taxon>Eukaryota</taxon>
        <taxon>Viridiplantae</taxon>
        <taxon>Streptophyta</taxon>
        <taxon>Embryophyta</taxon>
        <taxon>Tracheophyta</taxon>
        <taxon>Spermatophyta</taxon>
        <taxon>Magnoliopsida</taxon>
        <taxon>Liliopsida</taxon>
        <taxon>Poales</taxon>
        <taxon>Poaceae</taxon>
        <taxon>BOP clade</taxon>
        <taxon>Oryzoideae</taxon>
        <taxon>Oryzeae</taxon>
        <taxon>Oryzinae</taxon>
        <taxon>Oryza</taxon>
    </lineage>
</organism>
<evidence type="ECO:0000313" key="2">
    <source>
        <dbReference type="EnsemblPlants" id="OBART07G20850.2"/>
    </source>
</evidence>
<reference evidence="2" key="1">
    <citation type="journal article" date="2009" name="Rice">
        <title>De Novo Next Generation Sequencing of Plant Genomes.</title>
        <authorList>
            <person name="Rounsley S."/>
            <person name="Marri P.R."/>
            <person name="Yu Y."/>
            <person name="He R."/>
            <person name="Sisneros N."/>
            <person name="Goicoechea J.L."/>
            <person name="Lee S.J."/>
            <person name="Angelova A."/>
            <person name="Kudrna D."/>
            <person name="Luo M."/>
            <person name="Affourtit J."/>
            <person name="Desany B."/>
            <person name="Knight J."/>
            <person name="Niazi F."/>
            <person name="Egholm M."/>
            <person name="Wing R.A."/>
        </authorList>
    </citation>
    <scope>NUCLEOTIDE SEQUENCE [LARGE SCALE GENOMIC DNA]</scope>
    <source>
        <strain evidence="2">cv. IRGC 105608</strain>
    </source>
</reference>
<protein>
    <submittedName>
        <fullName evidence="2">Uncharacterized protein</fullName>
    </submittedName>
</protein>
<reference evidence="2" key="2">
    <citation type="submission" date="2015-03" db="UniProtKB">
        <authorList>
            <consortium name="EnsemblPlants"/>
        </authorList>
    </citation>
    <scope>IDENTIFICATION</scope>
</reference>
<evidence type="ECO:0000256" key="1">
    <source>
        <dbReference type="SAM" id="MobiDB-lite"/>
    </source>
</evidence>
<dbReference type="HOGENOM" id="CLU_2577647_0_0_1"/>
<dbReference type="Gramene" id="OBART07G20850.2">
    <property type="protein sequence ID" value="OBART07G20850.2"/>
    <property type="gene ID" value="OBART07G20850"/>
</dbReference>
<keyword evidence="3" id="KW-1185">Reference proteome</keyword>
<sequence>MATEKDAITTPPTRERRQRRRRCHASQGISKAFASDFIHCHHRPTQQPLPNHPRIAQLLHQIALMSDMRSRGEAIKIIRTP</sequence>
<dbReference type="EnsemblPlants" id="OBART07G20850.2">
    <property type="protein sequence ID" value="OBART07G20850.2"/>
    <property type="gene ID" value="OBART07G20850"/>
</dbReference>
<evidence type="ECO:0000313" key="3">
    <source>
        <dbReference type="Proteomes" id="UP000026960"/>
    </source>
</evidence>
<name>A0A0D3GT28_9ORYZ</name>